<name>A0A2D1U345_9SPHI</name>
<keyword evidence="1" id="KW-0732">Signal</keyword>
<protein>
    <recommendedName>
        <fullName evidence="4">Lipoprotein</fullName>
    </recommendedName>
</protein>
<reference evidence="2 3" key="1">
    <citation type="submission" date="2017-10" db="EMBL/GenBank/DDBJ databases">
        <title>Whole genome of Pedobacter ginsengisoli T01R-27 isolated from tomato rhizosphere.</title>
        <authorList>
            <person name="Weon H.-Y."/>
            <person name="Lee S.A."/>
            <person name="Sang M.K."/>
            <person name="Song J."/>
        </authorList>
    </citation>
    <scope>NUCLEOTIDE SEQUENCE [LARGE SCALE GENOMIC DNA]</scope>
    <source>
        <strain evidence="2 3">T01R-27</strain>
    </source>
</reference>
<sequence length="119" mass="13582">MQFRKTLLYFAFCSIFLAGCISPTPVSLAGKQFRLISLTLNNTDHLETTCLFSTDKVEIWEHTDARKWFANLTTGGYSINNKHLKLPFGEFETIRAKDGYYLYAEGILKYKLVINSGTL</sequence>
<feature type="signal peptide" evidence="1">
    <location>
        <begin position="1"/>
        <end position="28"/>
    </location>
</feature>
<dbReference type="EMBL" id="CP024091">
    <property type="protein sequence ID" value="ATP56037.1"/>
    <property type="molecule type" value="Genomic_DNA"/>
</dbReference>
<evidence type="ECO:0000256" key="1">
    <source>
        <dbReference type="SAM" id="SignalP"/>
    </source>
</evidence>
<feature type="chain" id="PRO_5013783385" description="Lipoprotein" evidence="1">
    <location>
        <begin position="29"/>
        <end position="119"/>
    </location>
</feature>
<evidence type="ECO:0000313" key="2">
    <source>
        <dbReference type="EMBL" id="ATP56037.1"/>
    </source>
</evidence>
<evidence type="ECO:0008006" key="4">
    <source>
        <dbReference type="Google" id="ProtNLM"/>
    </source>
</evidence>
<organism evidence="2 3">
    <name type="scientific">Pedobacter ginsengisoli</name>
    <dbReference type="NCBI Taxonomy" id="363852"/>
    <lineage>
        <taxon>Bacteria</taxon>
        <taxon>Pseudomonadati</taxon>
        <taxon>Bacteroidota</taxon>
        <taxon>Sphingobacteriia</taxon>
        <taxon>Sphingobacteriales</taxon>
        <taxon>Sphingobacteriaceae</taxon>
        <taxon>Pedobacter</taxon>
    </lineage>
</organism>
<dbReference type="Proteomes" id="UP000223749">
    <property type="component" value="Chromosome"/>
</dbReference>
<gene>
    <name evidence="2" type="ORF">CPT03_05975</name>
</gene>
<dbReference type="PROSITE" id="PS51257">
    <property type="entry name" value="PROKAR_LIPOPROTEIN"/>
    <property type="match status" value="1"/>
</dbReference>
<dbReference type="OrthoDB" id="767709at2"/>
<proteinExistence type="predicted"/>
<dbReference type="RefSeq" id="WP_099437979.1">
    <property type="nucleotide sequence ID" value="NZ_CP024091.1"/>
</dbReference>
<keyword evidence="3" id="KW-1185">Reference proteome</keyword>
<accession>A0A2D1U345</accession>
<evidence type="ECO:0000313" key="3">
    <source>
        <dbReference type="Proteomes" id="UP000223749"/>
    </source>
</evidence>
<dbReference type="AlphaFoldDB" id="A0A2D1U345"/>
<dbReference type="KEGG" id="pgs:CPT03_05975"/>